<keyword evidence="3" id="KW-1185">Reference proteome</keyword>
<dbReference type="OrthoDB" id="6506210at2759"/>
<feature type="region of interest" description="Disordered" evidence="1">
    <location>
        <begin position="183"/>
        <end position="214"/>
    </location>
</feature>
<reference evidence="2" key="1">
    <citation type="submission" date="2020-11" db="EMBL/GenBank/DDBJ databases">
        <authorList>
            <person name="Tran Van P."/>
        </authorList>
    </citation>
    <scope>NUCLEOTIDE SEQUENCE</scope>
</reference>
<dbReference type="AlphaFoldDB" id="A0A7R9PVX2"/>
<organism evidence="2">
    <name type="scientific">Medioppia subpectinata</name>
    <dbReference type="NCBI Taxonomy" id="1979941"/>
    <lineage>
        <taxon>Eukaryota</taxon>
        <taxon>Metazoa</taxon>
        <taxon>Ecdysozoa</taxon>
        <taxon>Arthropoda</taxon>
        <taxon>Chelicerata</taxon>
        <taxon>Arachnida</taxon>
        <taxon>Acari</taxon>
        <taxon>Acariformes</taxon>
        <taxon>Sarcoptiformes</taxon>
        <taxon>Oribatida</taxon>
        <taxon>Brachypylina</taxon>
        <taxon>Oppioidea</taxon>
        <taxon>Oppiidae</taxon>
        <taxon>Medioppia</taxon>
    </lineage>
</organism>
<protein>
    <submittedName>
        <fullName evidence="2">Uncharacterized protein</fullName>
    </submittedName>
</protein>
<evidence type="ECO:0000256" key="1">
    <source>
        <dbReference type="SAM" id="MobiDB-lite"/>
    </source>
</evidence>
<evidence type="ECO:0000313" key="3">
    <source>
        <dbReference type="Proteomes" id="UP000759131"/>
    </source>
</evidence>
<sequence length="471" mass="53473">MTSSELDEHLDHLIHITSDEYQYLDSTDNWLTFDSDSTLNANEDITEWIRSAFSSERSRGTHMYLVNKLDEMKVLSPESSASVDTRTFTRNKQRHKRQSLFNGSALSTLCSPVNEDDYSSPETNDRTFEVNHNRSLNGTFVRNNGRDNTFTLPSDVDIQLNNIDDVEKIAKLQEDSLRQSCSNGWSAQHKSPNRSYTLDDHKSPLYSRNNTINTNTLTKSRGHIRQRVPEVMNDYDMNAEEEEAYEDDQYQRYENALSPEVESFGTHLYDHSSTPLVPKNRSINYNQQSIRQPIGQKIMPDVSNLKSHSSYGGSKIGKSEPNLSRRLQPMTRPMAYNNASKMNPMGSRPPQPNPSRSFLESKAPSDSRLTVRNGLGFQNHNHMQTVGRNTSPPPSQSQLILNRKVAVEGELNRVGTTTTTNLCRKSTFRVRDYAINNEDNGSDLCLANGSNASANDPEFQFVVRAQQFRAQ</sequence>
<evidence type="ECO:0000313" key="2">
    <source>
        <dbReference type="EMBL" id="CAD7621835.1"/>
    </source>
</evidence>
<gene>
    <name evidence="2" type="ORF">OSB1V03_LOCUS2305</name>
</gene>
<accession>A0A7R9PVX2</accession>
<dbReference type="EMBL" id="CAJPIZ010000779">
    <property type="protein sequence ID" value="CAG2102265.1"/>
    <property type="molecule type" value="Genomic_DNA"/>
</dbReference>
<name>A0A7R9PVX2_9ACAR</name>
<feature type="region of interest" description="Disordered" evidence="1">
    <location>
        <begin position="302"/>
        <end position="373"/>
    </location>
</feature>
<dbReference type="EMBL" id="OC855354">
    <property type="protein sequence ID" value="CAD7621835.1"/>
    <property type="molecule type" value="Genomic_DNA"/>
</dbReference>
<dbReference type="Proteomes" id="UP000759131">
    <property type="component" value="Unassembled WGS sequence"/>
</dbReference>
<feature type="compositionally biased region" description="Polar residues" evidence="1">
    <location>
        <begin position="183"/>
        <end position="196"/>
    </location>
</feature>
<proteinExistence type="predicted"/>